<evidence type="ECO:0000313" key="3">
    <source>
        <dbReference type="EMBL" id="GAT32297.1"/>
    </source>
</evidence>
<protein>
    <submittedName>
        <fullName evidence="3">Maltose alpha-D-glucosyltransferase</fullName>
    </submittedName>
</protein>
<sequence>MKRSRPEPAWLDHAVFYEVYPQSFYDSNGDGIGDIRGIIEKLDHIASLGCNAIWLNPCFESPFGDAGYDVSDFYKVAPRYGTNEDLYELFRLAHEKGMRVVLDLVAGHTSIEHPWFKASAEERPNRHTNWYIWTSSVWEWAPYPLQQINGYSTRDGNYVTNFFHFQPALNYGFAHPDPDKPWQLPVDHPDVQAVHAELRAIMEFWLDRGADGFRVDMASSLIRNDESKEAIVAFWQEIRGWFDRRFPEAVLIAEWSMPEIAIRAGFHIDFMIHFGTAAYTELFRSETTNDMRPQVERSGHSYFHSEGQGDIRRFLEPFLQHYEATREIGYISIPTGNHDISRLRARRTDAELKVIYAFLLTLPGIPFIYQGDEIGQYNVDGLPSKEGGYVRTGARTPMQWDDSANAGFSTAPAEWLYLPVDPNPSRPTISAQESDPDSLLQAVRSLARLRGEHPALQGAGDFEPVQTGAGGYPFVYRRSRDGKSVLVALNPSGRAVEAAVNNVTPRRLLAGAGARVEERAGAVTLVMDAVSFAIWEEA</sequence>
<dbReference type="InParanoid" id="A0A146G5Q6"/>
<dbReference type="PANTHER" id="PTHR10357">
    <property type="entry name" value="ALPHA-AMYLASE FAMILY MEMBER"/>
    <property type="match status" value="1"/>
</dbReference>
<dbReference type="SUPFAM" id="SSF51011">
    <property type="entry name" value="Glycosyl hydrolase domain"/>
    <property type="match status" value="1"/>
</dbReference>
<dbReference type="STRING" id="690879.TSACC_2695"/>
<dbReference type="Pfam" id="PF00128">
    <property type="entry name" value="Alpha-amylase"/>
    <property type="match status" value="1"/>
</dbReference>
<dbReference type="InterPro" id="IPR006047">
    <property type="entry name" value="GH13_cat_dom"/>
</dbReference>
<dbReference type="Gene3D" id="3.90.400.10">
    <property type="entry name" value="Oligo-1,6-glucosidase, Domain 2"/>
    <property type="match status" value="1"/>
</dbReference>
<keyword evidence="4" id="KW-1185">Reference proteome</keyword>
<dbReference type="Proteomes" id="UP000076023">
    <property type="component" value="Unassembled WGS sequence"/>
</dbReference>
<evidence type="ECO:0000313" key="4">
    <source>
        <dbReference type="Proteomes" id="UP000076023"/>
    </source>
</evidence>
<dbReference type="SMART" id="SM00642">
    <property type="entry name" value="Aamy"/>
    <property type="match status" value="1"/>
</dbReference>
<accession>A0A146G5Q6</accession>
<comment type="caution">
    <text evidence="3">The sequence shown here is derived from an EMBL/GenBank/DDBJ whole genome shotgun (WGS) entry which is preliminary data.</text>
</comment>
<proteinExistence type="inferred from homology"/>
<dbReference type="AlphaFoldDB" id="A0A146G5Q6"/>
<dbReference type="SUPFAM" id="SSF51445">
    <property type="entry name" value="(Trans)glycosidases"/>
    <property type="match status" value="1"/>
</dbReference>
<comment type="similarity">
    <text evidence="1">Belongs to the glycosyl hydrolase 13 family.</text>
</comment>
<feature type="domain" description="Glycosyl hydrolase family 13 catalytic" evidence="2">
    <location>
        <begin position="18"/>
        <end position="395"/>
    </location>
</feature>
<keyword evidence="3" id="KW-0808">Transferase</keyword>
<dbReference type="Gene3D" id="2.60.40.1180">
    <property type="entry name" value="Golgi alpha-mannosidase II"/>
    <property type="match status" value="1"/>
</dbReference>
<dbReference type="InterPro" id="IPR017853">
    <property type="entry name" value="GH"/>
</dbReference>
<dbReference type="OrthoDB" id="9805159at2"/>
<dbReference type="InterPro" id="IPR045857">
    <property type="entry name" value="O16G_dom_2"/>
</dbReference>
<dbReference type="PANTHER" id="PTHR10357:SF179">
    <property type="entry name" value="NEUTRAL AND BASIC AMINO ACID TRANSPORT PROTEIN RBAT"/>
    <property type="match status" value="1"/>
</dbReference>
<dbReference type="GO" id="GO:0016740">
    <property type="term" value="F:transferase activity"/>
    <property type="evidence" value="ECO:0007669"/>
    <property type="project" value="UniProtKB-KW"/>
</dbReference>
<organism evidence="3 4">
    <name type="scientific">Terrimicrobium sacchariphilum</name>
    <dbReference type="NCBI Taxonomy" id="690879"/>
    <lineage>
        <taxon>Bacteria</taxon>
        <taxon>Pseudomonadati</taxon>
        <taxon>Verrucomicrobiota</taxon>
        <taxon>Terrimicrobiia</taxon>
        <taxon>Terrimicrobiales</taxon>
        <taxon>Terrimicrobiaceae</taxon>
        <taxon>Terrimicrobium</taxon>
    </lineage>
</organism>
<name>A0A146G5Q6_TERSA</name>
<evidence type="ECO:0000259" key="2">
    <source>
        <dbReference type="SMART" id="SM00642"/>
    </source>
</evidence>
<dbReference type="InterPro" id="IPR013780">
    <property type="entry name" value="Glyco_hydro_b"/>
</dbReference>
<dbReference type="EMBL" id="BDCO01000002">
    <property type="protein sequence ID" value="GAT32297.1"/>
    <property type="molecule type" value="Genomic_DNA"/>
</dbReference>
<dbReference type="Gene3D" id="3.20.20.80">
    <property type="entry name" value="Glycosidases"/>
    <property type="match status" value="1"/>
</dbReference>
<dbReference type="RefSeq" id="WP_075078136.1">
    <property type="nucleotide sequence ID" value="NZ_BDCO01000002.1"/>
</dbReference>
<dbReference type="GO" id="GO:0004556">
    <property type="term" value="F:alpha-amylase activity"/>
    <property type="evidence" value="ECO:0007669"/>
    <property type="project" value="TreeGrafter"/>
</dbReference>
<evidence type="ECO:0000256" key="1">
    <source>
        <dbReference type="ARBA" id="ARBA00008061"/>
    </source>
</evidence>
<gene>
    <name evidence="3" type="ORF">TSACC_2695</name>
</gene>
<reference evidence="4" key="1">
    <citation type="journal article" date="2017" name="Genome Announc.">
        <title>Draft Genome Sequence of Terrimicrobium sacchariphilum NM-5T, a Facultative Anaerobic Soil Bacterium of the Class Spartobacteria.</title>
        <authorList>
            <person name="Qiu Y.L."/>
            <person name="Tourlousse D.M."/>
            <person name="Matsuura N."/>
            <person name="Ohashi A."/>
            <person name="Sekiguchi Y."/>
        </authorList>
    </citation>
    <scope>NUCLEOTIDE SEQUENCE [LARGE SCALE GENOMIC DNA]</scope>
    <source>
        <strain evidence="4">NM-5</strain>
    </source>
</reference>
<dbReference type="GO" id="GO:0009313">
    <property type="term" value="P:oligosaccharide catabolic process"/>
    <property type="evidence" value="ECO:0007669"/>
    <property type="project" value="TreeGrafter"/>
</dbReference>